<keyword evidence="2" id="KW-1185">Reference proteome</keyword>
<evidence type="ECO:0000313" key="2">
    <source>
        <dbReference type="Proteomes" id="UP000253551"/>
    </source>
</evidence>
<dbReference type="AlphaFoldDB" id="A0A367JNF2"/>
<evidence type="ECO:0000313" key="1">
    <source>
        <dbReference type="EMBL" id="RCH91448.1"/>
    </source>
</evidence>
<organism evidence="1 2">
    <name type="scientific">Rhizopus stolonifer</name>
    <name type="common">Rhizopus nigricans</name>
    <dbReference type="NCBI Taxonomy" id="4846"/>
    <lineage>
        <taxon>Eukaryota</taxon>
        <taxon>Fungi</taxon>
        <taxon>Fungi incertae sedis</taxon>
        <taxon>Mucoromycota</taxon>
        <taxon>Mucoromycotina</taxon>
        <taxon>Mucoromycetes</taxon>
        <taxon>Mucorales</taxon>
        <taxon>Mucorineae</taxon>
        <taxon>Rhizopodaceae</taxon>
        <taxon>Rhizopus</taxon>
    </lineage>
</organism>
<protein>
    <submittedName>
        <fullName evidence="1">Uncharacterized protein</fullName>
    </submittedName>
</protein>
<proteinExistence type="predicted"/>
<reference evidence="1 2" key="1">
    <citation type="journal article" date="2018" name="G3 (Bethesda)">
        <title>Phylogenetic and Phylogenomic Definition of Rhizopus Species.</title>
        <authorList>
            <person name="Gryganskyi A.P."/>
            <person name="Golan J."/>
            <person name="Dolatabadi S."/>
            <person name="Mondo S."/>
            <person name="Robb S."/>
            <person name="Idnurm A."/>
            <person name="Muszewska A."/>
            <person name="Steczkiewicz K."/>
            <person name="Masonjones S."/>
            <person name="Liao H.L."/>
            <person name="Gajdeczka M.T."/>
            <person name="Anike F."/>
            <person name="Vuek A."/>
            <person name="Anishchenko I.M."/>
            <person name="Voigt K."/>
            <person name="de Hoog G.S."/>
            <person name="Smith M.E."/>
            <person name="Heitman J."/>
            <person name="Vilgalys R."/>
            <person name="Stajich J.E."/>
        </authorList>
    </citation>
    <scope>NUCLEOTIDE SEQUENCE [LARGE SCALE GENOMIC DNA]</scope>
    <source>
        <strain evidence="1 2">LSU 92-RS-03</strain>
    </source>
</reference>
<name>A0A367JNF2_RHIST</name>
<feature type="non-terminal residue" evidence="1">
    <location>
        <position position="1"/>
    </location>
</feature>
<gene>
    <name evidence="1" type="ORF">CU098_009537</name>
</gene>
<sequence length="73" mass="8450">RLTEDRNTEQQVLPTTQLAAVLTKNAKKKKYWDVYYLNKGRLPQSVISSTVDLSRPTVQTILRDPFLTIDESR</sequence>
<comment type="caution">
    <text evidence="1">The sequence shown here is derived from an EMBL/GenBank/DDBJ whole genome shotgun (WGS) entry which is preliminary data.</text>
</comment>
<dbReference type="EMBL" id="PJQM01002992">
    <property type="protein sequence ID" value="RCH91448.1"/>
    <property type="molecule type" value="Genomic_DNA"/>
</dbReference>
<accession>A0A367JNF2</accession>
<dbReference type="Proteomes" id="UP000253551">
    <property type="component" value="Unassembled WGS sequence"/>
</dbReference>